<keyword evidence="2" id="KW-1185">Reference proteome</keyword>
<accession>A0AAW1RX46</accession>
<sequence length="134" mass="14963">MDQWVCSDEVQLVGPAGVPSLFFPILKGIAEERLEQFADRVQDRLLQLGKEAQLRDTTSSAFRDMVVSKVETFQQLIKDGGLEGTLSIEQVIEVGNEAHDSGNRKLHTSDAKLREDGKKLVDQGITMMLEHKQP</sequence>
<name>A0AAW1RX46_9CHLO</name>
<dbReference type="AlphaFoldDB" id="A0AAW1RX46"/>
<protein>
    <submittedName>
        <fullName evidence="1">Uncharacterized protein</fullName>
    </submittedName>
</protein>
<reference evidence="1 2" key="1">
    <citation type="journal article" date="2024" name="Nat. Commun.">
        <title>Phylogenomics reveals the evolutionary origins of lichenization in chlorophyte algae.</title>
        <authorList>
            <person name="Puginier C."/>
            <person name="Libourel C."/>
            <person name="Otte J."/>
            <person name="Skaloud P."/>
            <person name="Haon M."/>
            <person name="Grisel S."/>
            <person name="Petersen M."/>
            <person name="Berrin J.G."/>
            <person name="Delaux P.M."/>
            <person name="Dal Grande F."/>
            <person name="Keller J."/>
        </authorList>
    </citation>
    <scope>NUCLEOTIDE SEQUENCE [LARGE SCALE GENOMIC DNA]</scope>
    <source>
        <strain evidence="1 2">SAG 2145</strain>
    </source>
</reference>
<dbReference type="Proteomes" id="UP001438707">
    <property type="component" value="Unassembled WGS sequence"/>
</dbReference>
<evidence type="ECO:0000313" key="1">
    <source>
        <dbReference type="EMBL" id="KAK9837887.1"/>
    </source>
</evidence>
<proteinExistence type="predicted"/>
<organism evidence="1 2">
    <name type="scientific">Apatococcus lobatus</name>
    <dbReference type="NCBI Taxonomy" id="904363"/>
    <lineage>
        <taxon>Eukaryota</taxon>
        <taxon>Viridiplantae</taxon>
        <taxon>Chlorophyta</taxon>
        <taxon>core chlorophytes</taxon>
        <taxon>Trebouxiophyceae</taxon>
        <taxon>Chlorellales</taxon>
        <taxon>Chlorellaceae</taxon>
        <taxon>Apatococcus</taxon>
    </lineage>
</organism>
<gene>
    <name evidence="1" type="ORF">WJX74_007225</name>
</gene>
<comment type="caution">
    <text evidence="1">The sequence shown here is derived from an EMBL/GenBank/DDBJ whole genome shotgun (WGS) entry which is preliminary data.</text>
</comment>
<evidence type="ECO:0000313" key="2">
    <source>
        <dbReference type="Proteomes" id="UP001438707"/>
    </source>
</evidence>
<dbReference type="EMBL" id="JALJOS010000006">
    <property type="protein sequence ID" value="KAK9837887.1"/>
    <property type="molecule type" value="Genomic_DNA"/>
</dbReference>